<reference evidence="2" key="1">
    <citation type="submission" date="2023-08" db="EMBL/GenBank/DDBJ databases">
        <authorList>
            <person name="Audoor S."/>
            <person name="Bilcke G."/>
        </authorList>
    </citation>
    <scope>NUCLEOTIDE SEQUENCE</scope>
</reference>
<organism evidence="2 3">
    <name type="scientific">Cylindrotheca closterium</name>
    <dbReference type="NCBI Taxonomy" id="2856"/>
    <lineage>
        <taxon>Eukaryota</taxon>
        <taxon>Sar</taxon>
        <taxon>Stramenopiles</taxon>
        <taxon>Ochrophyta</taxon>
        <taxon>Bacillariophyta</taxon>
        <taxon>Bacillariophyceae</taxon>
        <taxon>Bacillariophycidae</taxon>
        <taxon>Bacillariales</taxon>
        <taxon>Bacillariaceae</taxon>
        <taxon>Cylindrotheca</taxon>
    </lineage>
</organism>
<proteinExistence type="predicted"/>
<evidence type="ECO:0000313" key="3">
    <source>
        <dbReference type="Proteomes" id="UP001295423"/>
    </source>
</evidence>
<protein>
    <submittedName>
        <fullName evidence="2">Uncharacterized protein</fullName>
    </submittedName>
</protein>
<feature type="compositionally biased region" description="Polar residues" evidence="1">
    <location>
        <begin position="59"/>
        <end position="71"/>
    </location>
</feature>
<dbReference type="AlphaFoldDB" id="A0AAD2CMA4"/>
<evidence type="ECO:0000256" key="1">
    <source>
        <dbReference type="SAM" id="MobiDB-lite"/>
    </source>
</evidence>
<comment type="caution">
    <text evidence="2">The sequence shown here is derived from an EMBL/GenBank/DDBJ whole genome shotgun (WGS) entry which is preliminary data.</text>
</comment>
<name>A0AAD2CMA4_9STRA</name>
<feature type="compositionally biased region" description="Basic and acidic residues" evidence="1">
    <location>
        <begin position="19"/>
        <end position="30"/>
    </location>
</feature>
<accession>A0AAD2CMA4</accession>
<feature type="compositionally biased region" description="Low complexity" evidence="1">
    <location>
        <begin position="31"/>
        <end position="41"/>
    </location>
</feature>
<sequence length="261" mass="28076">MGKSTVKINMGQRNKRKRKEESSSNKERNDSSSAADSATSSPIATLSTLEGRGLDSSGLAGSSNRATNGASGNCLDELDSILGSSTSSADLLDKKDAGEDTDAAEPTSSVDPFELLAAYSGTISDLDEEPLPNLLASSSIGTFEDERVSFRQNIRDTGENMDETADTRSILLSNDDKRKEITPSLCIEEALTSDEITADSDGHKVKGEYDADSMAFVTTVVRDFRMFNSVEGIKFSPTHANRAPRNIRIAMPTSSRRNFTP</sequence>
<dbReference type="EMBL" id="CAKOGP040000031">
    <property type="protein sequence ID" value="CAJ1928034.1"/>
    <property type="molecule type" value="Genomic_DNA"/>
</dbReference>
<keyword evidence="3" id="KW-1185">Reference proteome</keyword>
<dbReference type="Proteomes" id="UP001295423">
    <property type="component" value="Unassembled WGS sequence"/>
</dbReference>
<evidence type="ECO:0000313" key="2">
    <source>
        <dbReference type="EMBL" id="CAJ1928034.1"/>
    </source>
</evidence>
<gene>
    <name evidence="2" type="ORF">CYCCA115_LOCUS1389</name>
</gene>
<feature type="region of interest" description="Disordered" evidence="1">
    <location>
        <begin position="1"/>
        <end position="109"/>
    </location>
</feature>
<feature type="non-terminal residue" evidence="2">
    <location>
        <position position="261"/>
    </location>
</feature>